<keyword evidence="1" id="KW-0472">Membrane</keyword>
<protein>
    <submittedName>
        <fullName evidence="4">Uncharacterized protein LOC113521419</fullName>
    </submittedName>
</protein>
<name>A0A6J3C8I7_GALME</name>
<accession>A0A6J3C8I7</accession>
<dbReference type="PANTHER" id="PTHR31650">
    <property type="entry name" value="O-ACYLTRANSFERASE (WSD1-LIKE) FAMILY PROTEIN"/>
    <property type="match status" value="1"/>
</dbReference>
<dbReference type="GO" id="GO:0019432">
    <property type="term" value="P:triglyceride biosynthetic process"/>
    <property type="evidence" value="ECO:0007669"/>
    <property type="project" value="TreeGrafter"/>
</dbReference>
<dbReference type="Proteomes" id="UP001652740">
    <property type="component" value="Unplaced"/>
</dbReference>
<dbReference type="RefSeq" id="XP_031768711.2">
    <property type="nucleotide sequence ID" value="XM_031912851.2"/>
</dbReference>
<organism evidence="3 4">
    <name type="scientific">Galleria mellonella</name>
    <name type="common">Greater wax moth</name>
    <dbReference type="NCBI Taxonomy" id="7137"/>
    <lineage>
        <taxon>Eukaryota</taxon>
        <taxon>Metazoa</taxon>
        <taxon>Ecdysozoa</taxon>
        <taxon>Arthropoda</taxon>
        <taxon>Hexapoda</taxon>
        <taxon>Insecta</taxon>
        <taxon>Pterygota</taxon>
        <taxon>Neoptera</taxon>
        <taxon>Endopterygota</taxon>
        <taxon>Lepidoptera</taxon>
        <taxon>Glossata</taxon>
        <taxon>Ditrysia</taxon>
        <taxon>Pyraloidea</taxon>
        <taxon>Pyralidae</taxon>
        <taxon>Galleriinae</taxon>
        <taxon>Galleria</taxon>
    </lineage>
</organism>
<evidence type="ECO:0000259" key="2">
    <source>
        <dbReference type="Pfam" id="PF06974"/>
    </source>
</evidence>
<evidence type="ECO:0000313" key="4">
    <source>
        <dbReference type="RefSeq" id="XP_031768711.2"/>
    </source>
</evidence>
<dbReference type="GeneID" id="113521419"/>
<dbReference type="GO" id="GO:0005886">
    <property type="term" value="C:plasma membrane"/>
    <property type="evidence" value="ECO:0007669"/>
    <property type="project" value="TreeGrafter"/>
</dbReference>
<evidence type="ECO:0000313" key="3">
    <source>
        <dbReference type="Proteomes" id="UP001652740"/>
    </source>
</evidence>
<dbReference type="InterPro" id="IPR009721">
    <property type="entry name" value="O-acyltransferase_WSD1_C"/>
</dbReference>
<dbReference type="Pfam" id="PF06974">
    <property type="entry name" value="WS_DGAT_C"/>
    <property type="match status" value="1"/>
</dbReference>
<dbReference type="KEGG" id="gmw:113521419"/>
<keyword evidence="1" id="KW-0812">Transmembrane</keyword>
<keyword evidence="1" id="KW-1133">Transmembrane helix</keyword>
<dbReference type="PANTHER" id="PTHR31650:SF1">
    <property type="entry name" value="WAX ESTER SYNTHASE_DIACYLGLYCEROL ACYLTRANSFERASE 4-RELATED"/>
    <property type="match status" value="1"/>
</dbReference>
<evidence type="ECO:0000256" key="1">
    <source>
        <dbReference type="SAM" id="Phobius"/>
    </source>
</evidence>
<feature type="transmembrane region" description="Helical" evidence="1">
    <location>
        <begin position="82"/>
        <end position="107"/>
    </location>
</feature>
<feature type="transmembrane region" description="Helical" evidence="1">
    <location>
        <begin position="38"/>
        <end position="61"/>
    </location>
</feature>
<reference evidence="4" key="1">
    <citation type="submission" date="2025-08" db="UniProtKB">
        <authorList>
            <consortium name="RefSeq"/>
        </authorList>
    </citation>
    <scope>IDENTIFICATION</scope>
    <source>
        <tissue evidence="4">Whole larvae</tissue>
    </source>
</reference>
<sequence length="555" mass="62890">MVHLNILMNCSVQDELLFNLTYNELNITTTKSELTKAVGFGTATGILVSLIINIILSLLYSRRQNIDLNTQFINKKIVLRSIGIISLVILLPTLLVLLLIAVIYKFLYSRLIKKKDKYFVSFLDSFDVFWNLEGDSVINILGVIESKSSEALVENIKNKLQNLILNKTTDKIFYRKNEDYGFYYWRRYSKIDVSEYVEIIELSDKYEHGMNDLEELMSDLANQSLPYNNEGLFKILITKQRIGNYNDERGEYAIIFRIHHSVGDGVALIDFLCESLADKSDSQAAKTFVMPKIEYNTPSDLINMIRKLCAIPLCIVDLMLRNADNNTLHGPTLLGIKRFKWTNSDENILTMIKGIKDNVNQLTFSDILVAALSGGLNNYFKKTMAPVPEDVAVIIPARIPKTNFHKQHFTNDFTVSILDVPVKEGNLNDIKERFKKLRGGVEFQTNHYFLKLANILPKQILEPMFYSSHATVVLSGMPGPECLSICGGNVLKRLVFFVPHKGTTGVGVTAFCYGGVLRLAVSADKALMPTSEHLSFILNGMVDEIKRLHAHYTRM</sequence>
<dbReference type="GO" id="GO:0008374">
    <property type="term" value="F:O-acyltransferase activity"/>
    <property type="evidence" value="ECO:0007669"/>
    <property type="project" value="InterPro"/>
</dbReference>
<dbReference type="InterPro" id="IPR045034">
    <property type="entry name" value="O-acyltransferase_WSD1-like"/>
</dbReference>
<feature type="domain" description="O-acyltransferase WSD1 C-terminal" evidence="2">
    <location>
        <begin position="427"/>
        <end position="535"/>
    </location>
</feature>
<gene>
    <name evidence="4" type="primary">LOC113521419</name>
</gene>
<dbReference type="AlphaFoldDB" id="A0A6J3C8I7"/>
<dbReference type="InParanoid" id="A0A6J3C8I7"/>
<proteinExistence type="predicted"/>
<keyword evidence="3" id="KW-1185">Reference proteome</keyword>